<dbReference type="EMBL" id="CP003546">
    <property type="protein sequence ID" value="AFP85286.1"/>
    <property type="molecule type" value="Genomic_DNA"/>
</dbReference>
<protein>
    <submittedName>
        <fullName evidence="1">Uncharacterized protein</fullName>
    </submittedName>
</protein>
<organism evidence="1 2">
    <name type="scientific">secondary endosymbiont of Ctenarytaina eucalypti</name>
    <dbReference type="NCBI Taxonomy" id="1199245"/>
    <lineage>
        <taxon>Bacteria</taxon>
        <taxon>Pseudomonadati</taxon>
        <taxon>Pseudomonadota</taxon>
        <taxon>Gammaproteobacteria</taxon>
        <taxon>Enterobacterales</taxon>
        <taxon>Enterobacteriaceae</taxon>
        <taxon>aphid secondary symbionts</taxon>
    </lineage>
</organism>
<reference evidence="1 2" key="1">
    <citation type="journal article" date="2012" name="Mol. Biol. Evol.">
        <title>Genome reduction and co-evolution between the primary and secondary bacterial symbionts of psyllids.</title>
        <authorList>
            <person name="Sloan D.B."/>
            <person name="Moran N.A."/>
        </authorList>
    </citation>
    <scope>NUCLEOTIDE SEQUENCE [LARGE SCALE GENOMIC DNA]</scope>
    <source>
        <strain evidence="1">Ceuc_S</strain>
    </source>
</reference>
<accession>J3VTI2</accession>
<dbReference type="AlphaFoldDB" id="J3VTI2"/>
<proteinExistence type="predicted"/>
<sequence length="56" mass="6381">MNRILITMYALGGNELREQNFANKKEFAQRVFKQILLQLFLLRPGSPPVLLSTSSS</sequence>
<evidence type="ECO:0000313" key="1">
    <source>
        <dbReference type="EMBL" id="AFP85286.1"/>
    </source>
</evidence>
<evidence type="ECO:0000313" key="2">
    <source>
        <dbReference type="Proteomes" id="UP000003936"/>
    </source>
</evidence>
<dbReference type="HOGENOM" id="CLU_3011760_0_0_6"/>
<gene>
    <name evidence="1" type="ORF">A359_09210</name>
</gene>
<dbReference type="KEGG" id="sect:A359_09210"/>
<name>J3VTI2_9ENTR</name>
<dbReference type="Proteomes" id="UP000003936">
    <property type="component" value="Chromosome"/>
</dbReference>
<keyword evidence="2" id="KW-1185">Reference proteome</keyword>